<dbReference type="Proteomes" id="UP000070501">
    <property type="component" value="Unassembled WGS sequence"/>
</dbReference>
<name>A0A136IY66_9PEZI</name>
<dbReference type="EMBL" id="KQ964254">
    <property type="protein sequence ID" value="KXJ89940.1"/>
    <property type="molecule type" value="Genomic_DNA"/>
</dbReference>
<accession>A0A136IY66</accession>
<keyword evidence="2" id="KW-1185">Reference proteome</keyword>
<dbReference type="STRING" id="196109.A0A136IY66"/>
<reference evidence="2" key="1">
    <citation type="submission" date="2016-02" db="EMBL/GenBank/DDBJ databases">
        <title>Draft genome sequence of Microdochium bolleyi, a fungal endophyte of beachgrass.</title>
        <authorList>
            <consortium name="DOE Joint Genome Institute"/>
            <person name="David A.S."/>
            <person name="May G."/>
            <person name="Haridas S."/>
            <person name="Lim J."/>
            <person name="Wang M."/>
            <person name="Labutti K."/>
            <person name="Lipzen A."/>
            <person name="Barry K."/>
            <person name="Grigoriev I.V."/>
        </authorList>
    </citation>
    <scope>NUCLEOTIDE SEQUENCE [LARGE SCALE GENOMIC DNA]</scope>
    <source>
        <strain evidence="2">J235TASD1</strain>
    </source>
</reference>
<gene>
    <name evidence="1" type="ORF">Micbo1qcDRAFT_165309</name>
</gene>
<evidence type="ECO:0000313" key="2">
    <source>
        <dbReference type="Proteomes" id="UP000070501"/>
    </source>
</evidence>
<dbReference type="InParanoid" id="A0A136IY66"/>
<evidence type="ECO:0000313" key="1">
    <source>
        <dbReference type="EMBL" id="KXJ89940.1"/>
    </source>
</evidence>
<protein>
    <submittedName>
        <fullName evidence="1">Uncharacterized protein</fullName>
    </submittedName>
</protein>
<proteinExistence type="predicted"/>
<dbReference type="OrthoDB" id="5275938at2759"/>
<organism evidence="1 2">
    <name type="scientific">Microdochium bolleyi</name>
    <dbReference type="NCBI Taxonomy" id="196109"/>
    <lineage>
        <taxon>Eukaryota</taxon>
        <taxon>Fungi</taxon>
        <taxon>Dikarya</taxon>
        <taxon>Ascomycota</taxon>
        <taxon>Pezizomycotina</taxon>
        <taxon>Sordariomycetes</taxon>
        <taxon>Xylariomycetidae</taxon>
        <taxon>Xylariales</taxon>
        <taxon>Microdochiaceae</taxon>
        <taxon>Microdochium</taxon>
    </lineage>
</organism>
<sequence length="386" mass="42687">MDSPPMLENDQPEVAKETCFQIPTIKHILDPRGDLWIHTFGKGSWGSTDPARFLVCSRTLARASRAFDIMLYGGYSESVSRNNGQDKQDWVVKLPDDAAPAMKQLFEIMHCQFTSFEKVSGKGVASDDGASDSDAAQSPTILRQLYDLTVVANKYQAIGLLRPWTSVWLLALEPEDSDENELLRKAWIYHQLGYKEGYKRTGTKLATEFPPIVDHQHESQIPTLITPFHLIDTVTSLRLEMVHSLLEPLRNTATALLGSGSTTLGLCTEHGGFGQAQATNADRLDCESWMLGHLLRVLHLHELWPIPPDEDTHLSPSTLTTIVKGLAAVEATPNRSVKRHRRCVPSSASGSLGSRTYVLHEDEAAFMDKQGLLTDVAAYTPSIGVN</sequence>
<dbReference type="AlphaFoldDB" id="A0A136IY66"/>